<comment type="subcellular location">
    <subcellularLocation>
        <location evidence="1">Membrane</location>
        <topology evidence="1">Multi-pass membrane protein</topology>
    </subcellularLocation>
</comment>
<feature type="transmembrane region" description="Helical" evidence="10">
    <location>
        <begin position="569"/>
        <end position="590"/>
    </location>
</feature>
<dbReference type="Pfam" id="PF00003">
    <property type="entry name" value="7tm_3"/>
    <property type="match status" value="1"/>
</dbReference>
<dbReference type="PANTHER" id="PTHR10519:SF20">
    <property type="entry name" value="G-PROTEIN COUPLED RECEPTOR 156-RELATED"/>
    <property type="match status" value="1"/>
</dbReference>
<gene>
    <name evidence="13" type="ORF">SEMRO_2878_G339200.1</name>
</gene>
<dbReference type="InterPro" id="IPR002455">
    <property type="entry name" value="GPCR3_GABA-B"/>
</dbReference>
<proteinExistence type="predicted"/>
<dbReference type="AlphaFoldDB" id="A0A9N8F1W4"/>
<feature type="compositionally biased region" description="Basic and acidic residues" evidence="9">
    <location>
        <begin position="852"/>
        <end position="879"/>
    </location>
</feature>
<feature type="domain" description="G-protein coupled receptors family 3 profile" evidence="12">
    <location>
        <begin position="535"/>
        <end position="792"/>
    </location>
</feature>
<keyword evidence="6 13" id="KW-0675">Receptor</keyword>
<protein>
    <submittedName>
        <fullName evidence="13">Gamma-aminobutyric acid (GABA) B receptor</fullName>
    </submittedName>
</protein>
<evidence type="ECO:0000256" key="5">
    <source>
        <dbReference type="ARBA" id="ARBA00023136"/>
    </source>
</evidence>
<evidence type="ECO:0000256" key="4">
    <source>
        <dbReference type="ARBA" id="ARBA00023040"/>
    </source>
</evidence>
<dbReference type="InterPro" id="IPR017978">
    <property type="entry name" value="GPCR_3_C"/>
</dbReference>
<dbReference type="GO" id="GO:0004965">
    <property type="term" value="F:G protein-coupled GABA receptor activity"/>
    <property type="evidence" value="ECO:0007669"/>
    <property type="project" value="InterPro"/>
</dbReference>
<evidence type="ECO:0000256" key="2">
    <source>
        <dbReference type="ARBA" id="ARBA00022692"/>
    </source>
</evidence>
<evidence type="ECO:0000256" key="10">
    <source>
        <dbReference type="SAM" id="Phobius"/>
    </source>
</evidence>
<feature type="compositionally biased region" description="Basic and acidic residues" evidence="9">
    <location>
        <begin position="895"/>
        <end position="919"/>
    </location>
</feature>
<evidence type="ECO:0000259" key="12">
    <source>
        <dbReference type="PROSITE" id="PS50259"/>
    </source>
</evidence>
<sequence length="919" mass="102169">MTTRRRYHLSLDLWFIWTCGALSSVTAAPPTPCEKDSDCHAMQAPESVCGIDGFCSNAFASGCLYQRMPGWTKKRVCNSEDPPDAAAQGICETPQFDYQEVRIMAGNWESITLNAWLMQVLLSEILGVPTTLEASIPARNSFFEPSGAFEYGSLDTVQSFENNFKYKGCEKASRDPDNYETCANLSPEFWIATGEWAQEAQQRGLLEPPEALGVLARETLFVPKFTLERDASLLSYIGMQGEKNRQKLADAFLRPTLWKDYCLEVSPNNCSTPDENAQRPPEDDDEGDRFFLKDEYTGYFRKTDANNCTLNPDTCTGHLVDYPCEWSSYAEQQLYHLNISLSGDKHGEGERGHGDWQTVQILNAANHTKSNVIIMWAQPDPFYQRLVGTDMELHAVVMPPVSQECLDHKRGYNDQCSGDMEIRAGDPRGACEDPMTLLHKVFATTLTDELNDPDIIPAEKSPAVPAIQQFSMSSPLYGDWFNVLIQHEALSKETTSLMRNATCNFVVDKFDVLLEKWIPFSYPRVVMDGQENSALIIASVVLACLSTVLAVAAAIVVHKTQHRRVMRYAQIEFLHLMLAGILVISSGALVTAIPPTMGSCVAAIWLVNVGYTMELAPLLVKVAAINRLMNASDRMQKINIERKDLFQVVLAISTGVVIFVIIWTAVDAPEKQAELELSTSLTAANETIVYRSYYCSSESDAWMYVSFSWICVLLFSSSVLAFQMRNVRQEFNESQTLGMLTYSHFLFAILRFIVFFLDELAQSDRAGFLSILLSADSIAALLIYFFPKFLALRDPDVSMRSSSMAIGASRSMSAYPSNNGTNTSGPPSGVSGQLSGPPSDVVSSCVIPLPTSEERMPESFAEEPEHAMKNVGDPAEKTTEGLSEDQVPRATIENTETRDGVKVRFEHEEDVAPTKDVEE</sequence>
<keyword evidence="14" id="KW-1185">Reference proteome</keyword>
<dbReference type="PANTHER" id="PTHR10519">
    <property type="entry name" value="GABA-B RECEPTOR"/>
    <property type="match status" value="1"/>
</dbReference>
<evidence type="ECO:0000256" key="8">
    <source>
        <dbReference type="ARBA" id="ARBA00023224"/>
    </source>
</evidence>
<dbReference type="OrthoDB" id="46290at2759"/>
<feature type="transmembrane region" description="Helical" evidence="10">
    <location>
        <begin position="768"/>
        <end position="786"/>
    </location>
</feature>
<reference evidence="13" key="1">
    <citation type="submission" date="2020-06" db="EMBL/GenBank/DDBJ databases">
        <authorList>
            <consortium name="Plant Systems Biology data submission"/>
        </authorList>
    </citation>
    <scope>NUCLEOTIDE SEQUENCE</scope>
    <source>
        <strain evidence="13">D6</strain>
    </source>
</reference>
<feature type="region of interest" description="Disordered" evidence="9">
    <location>
        <begin position="815"/>
        <end position="919"/>
    </location>
</feature>
<feature type="transmembrane region" description="Helical" evidence="10">
    <location>
        <begin position="645"/>
        <end position="666"/>
    </location>
</feature>
<keyword evidence="3 10" id="KW-1133">Transmembrane helix</keyword>
<dbReference type="PROSITE" id="PS50259">
    <property type="entry name" value="G_PROTEIN_RECEP_F3_4"/>
    <property type="match status" value="1"/>
</dbReference>
<name>A0A9N8F1W4_9STRA</name>
<keyword evidence="7" id="KW-0325">Glycoprotein</keyword>
<evidence type="ECO:0000256" key="1">
    <source>
        <dbReference type="ARBA" id="ARBA00004141"/>
    </source>
</evidence>
<keyword evidence="8" id="KW-0807">Transducer</keyword>
<evidence type="ECO:0000313" key="13">
    <source>
        <dbReference type="EMBL" id="CAB9530430.1"/>
    </source>
</evidence>
<feature type="transmembrane region" description="Helical" evidence="10">
    <location>
        <begin position="701"/>
        <end position="724"/>
    </location>
</feature>
<evidence type="ECO:0000256" key="7">
    <source>
        <dbReference type="ARBA" id="ARBA00023180"/>
    </source>
</evidence>
<keyword evidence="2 10" id="KW-0812">Transmembrane</keyword>
<organism evidence="13 14">
    <name type="scientific">Seminavis robusta</name>
    <dbReference type="NCBI Taxonomy" id="568900"/>
    <lineage>
        <taxon>Eukaryota</taxon>
        <taxon>Sar</taxon>
        <taxon>Stramenopiles</taxon>
        <taxon>Ochrophyta</taxon>
        <taxon>Bacillariophyta</taxon>
        <taxon>Bacillariophyceae</taxon>
        <taxon>Bacillariophycidae</taxon>
        <taxon>Naviculales</taxon>
        <taxon>Naviculaceae</taxon>
        <taxon>Seminavis</taxon>
    </lineage>
</organism>
<feature type="transmembrane region" description="Helical" evidence="10">
    <location>
        <begin position="602"/>
        <end position="624"/>
    </location>
</feature>
<dbReference type="GO" id="GO:0038039">
    <property type="term" value="C:G protein-coupled receptor heterodimeric complex"/>
    <property type="evidence" value="ECO:0007669"/>
    <property type="project" value="TreeGrafter"/>
</dbReference>
<dbReference type="Proteomes" id="UP001153069">
    <property type="component" value="Unassembled WGS sequence"/>
</dbReference>
<feature type="transmembrane region" description="Helical" evidence="10">
    <location>
        <begin position="534"/>
        <end position="557"/>
    </location>
</feature>
<feature type="transmembrane region" description="Helical" evidence="10">
    <location>
        <begin position="736"/>
        <end position="756"/>
    </location>
</feature>
<dbReference type="EMBL" id="CAICTM010002876">
    <property type="protein sequence ID" value="CAB9530430.1"/>
    <property type="molecule type" value="Genomic_DNA"/>
</dbReference>
<keyword evidence="5 10" id="KW-0472">Membrane</keyword>
<evidence type="ECO:0000256" key="9">
    <source>
        <dbReference type="SAM" id="MobiDB-lite"/>
    </source>
</evidence>
<feature type="chain" id="PRO_5040428087" evidence="11">
    <location>
        <begin position="28"/>
        <end position="919"/>
    </location>
</feature>
<keyword evidence="11" id="KW-0732">Signal</keyword>
<feature type="signal peptide" evidence="11">
    <location>
        <begin position="1"/>
        <end position="27"/>
    </location>
</feature>
<feature type="compositionally biased region" description="Polar residues" evidence="9">
    <location>
        <begin position="815"/>
        <end position="836"/>
    </location>
</feature>
<keyword evidence="4" id="KW-0297">G-protein coupled receptor</keyword>
<evidence type="ECO:0000256" key="3">
    <source>
        <dbReference type="ARBA" id="ARBA00022989"/>
    </source>
</evidence>
<comment type="caution">
    <text evidence="13">The sequence shown here is derived from an EMBL/GenBank/DDBJ whole genome shotgun (WGS) entry which is preliminary data.</text>
</comment>
<evidence type="ECO:0000256" key="11">
    <source>
        <dbReference type="SAM" id="SignalP"/>
    </source>
</evidence>
<evidence type="ECO:0000256" key="6">
    <source>
        <dbReference type="ARBA" id="ARBA00023170"/>
    </source>
</evidence>
<evidence type="ECO:0000313" key="14">
    <source>
        <dbReference type="Proteomes" id="UP001153069"/>
    </source>
</evidence>
<accession>A0A9N8F1W4</accession>